<evidence type="ECO:0000313" key="11">
    <source>
        <dbReference type="Proteomes" id="UP000070352"/>
    </source>
</evidence>
<dbReference type="RefSeq" id="WP_068726167.1">
    <property type="nucleotide sequence ID" value="NZ_LSKU01000001.1"/>
</dbReference>
<evidence type="ECO:0000256" key="8">
    <source>
        <dbReference type="HAMAP-Rule" id="MF_01209"/>
    </source>
</evidence>
<keyword evidence="4 8" id="KW-0547">Nucleotide-binding</keyword>
<dbReference type="PANTHER" id="PTHR43418:SF7">
    <property type="entry name" value="CARBAMOYL-PHOSPHATE SYNTHASE SMALL CHAIN"/>
    <property type="match status" value="1"/>
</dbReference>
<feature type="binding site" evidence="8">
    <location>
        <position position="45"/>
    </location>
    <ligand>
        <name>L-glutamine</name>
        <dbReference type="ChEBI" id="CHEBI:58359"/>
    </ligand>
</feature>
<dbReference type="GO" id="GO:0044205">
    <property type="term" value="P:'de novo' UMP biosynthetic process"/>
    <property type="evidence" value="ECO:0007669"/>
    <property type="project" value="UniProtKB-UniRule"/>
</dbReference>
<feature type="binding site" evidence="8">
    <location>
        <position position="301"/>
    </location>
    <ligand>
        <name>L-glutamine</name>
        <dbReference type="ChEBI" id="CHEBI:58359"/>
    </ligand>
</feature>
<dbReference type="GO" id="GO:0004359">
    <property type="term" value="F:glutaminase activity"/>
    <property type="evidence" value="ECO:0007669"/>
    <property type="project" value="RHEA"/>
</dbReference>
<gene>
    <name evidence="8" type="primary">carA</name>
    <name evidence="10" type="ORF">U473_10735</name>
</gene>
<feature type="binding site" evidence="8">
    <location>
        <position position="261"/>
    </location>
    <ligand>
        <name>L-glutamine</name>
        <dbReference type="ChEBI" id="CHEBI:58359"/>
    </ligand>
</feature>
<evidence type="ECO:0000313" key="10">
    <source>
        <dbReference type="EMBL" id="KXG44434.1"/>
    </source>
</evidence>
<dbReference type="SMART" id="SM01097">
    <property type="entry name" value="CPSase_sm_chain"/>
    <property type="match status" value="1"/>
</dbReference>
<comment type="catalytic activity">
    <reaction evidence="7 8">
        <text>hydrogencarbonate + L-glutamine + 2 ATP + H2O = carbamoyl phosphate + L-glutamate + 2 ADP + phosphate + 2 H(+)</text>
        <dbReference type="Rhea" id="RHEA:18633"/>
        <dbReference type="ChEBI" id="CHEBI:15377"/>
        <dbReference type="ChEBI" id="CHEBI:15378"/>
        <dbReference type="ChEBI" id="CHEBI:17544"/>
        <dbReference type="ChEBI" id="CHEBI:29985"/>
        <dbReference type="ChEBI" id="CHEBI:30616"/>
        <dbReference type="ChEBI" id="CHEBI:43474"/>
        <dbReference type="ChEBI" id="CHEBI:58228"/>
        <dbReference type="ChEBI" id="CHEBI:58359"/>
        <dbReference type="ChEBI" id="CHEBI:456216"/>
        <dbReference type="EC" id="6.3.5.5"/>
    </reaction>
</comment>
<dbReference type="InterPro" id="IPR050472">
    <property type="entry name" value="Anth_synth/Amidotransfase"/>
</dbReference>
<dbReference type="EMBL" id="LSKU01000001">
    <property type="protein sequence ID" value="KXG44434.1"/>
    <property type="molecule type" value="Genomic_DNA"/>
</dbReference>
<feature type="active site" evidence="8">
    <location>
        <position position="342"/>
    </location>
</feature>
<dbReference type="PANTHER" id="PTHR43418">
    <property type="entry name" value="MULTIFUNCTIONAL TRYPTOPHAN BIOSYNTHESIS PROTEIN-RELATED"/>
    <property type="match status" value="1"/>
</dbReference>
<evidence type="ECO:0000256" key="5">
    <source>
        <dbReference type="ARBA" id="ARBA00022840"/>
    </source>
</evidence>
<dbReference type="SUPFAM" id="SSF52317">
    <property type="entry name" value="Class I glutamine amidotransferase-like"/>
    <property type="match status" value="1"/>
</dbReference>
<dbReference type="PRINTS" id="PR00099">
    <property type="entry name" value="CPSGATASE"/>
</dbReference>
<dbReference type="NCBIfam" id="NF009475">
    <property type="entry name" value="PRK12838.1"/>
    <property type="match status" value="1"/>
</dbReference>
<dbReference type="UniPathway" id="UPA00070">
    <property type="reaction ID" value="UER00115"/>
</dbReference>
<dbReference type="InterPro" id="IPR029062">
    <property type="entry name" value="Class_I_gatase-like"/>
</dbReference>
<protein>
    <recommendedName>
        <fullName evidence="8">Carbamoyl phosphate synthase small chain</fullName>
        <ecNumber evidence="8">6.3.5.5</ecNumber>
    </recommendedName>
    <alternativeName>
        <fullName evidence="8">Carbamoyl phosphate synthetase glutamine chain</fullName>
    </alternativeName>
</protein>
<evidence type="ECO:0000259" key="9">
    <source>
        <dbReference type="SMART" id="SM01097"/>
    </source>
</evidence>
<feature type="active site" description="Nucleophile" evidence="8">
    <location>
        <position position="257"/>
    </location>
</feature>
<comment type="similarity">
    <text evidence="2 8">Belongs to the CarA family.</text>
</comment>
<dbReference type="AlphaFoldDB" id="A0A135L5Z7"/>
<name>A0A135L5Z7_9BACI</name>
<dbReference type="GO" id="GO:0006541">
    <property type="term" value="P:glutamine metabolic process"/>
    <property type="evidence" value="ECO:0007669"/>
    <property type="project" value="InterPro"/>
</dbReference>
<comment type="subunit">
    <text evidence="8">Composed of two chains; the small (or glutamine) chain promotes the hydrolysis of glutamine to ammonia, which is used by the large (or ammonia) chain to synthesize carbamoyl phosphate. Tetramer of heterodimers (alpha,beta)4.</text>
</comment>
<feature type="active site" evidence="8">
    <location>
        <position position="344"/>
    </location>
</feature>
<feature type="domain" description="Carbamoyl-phosphate synthase small subunit N-terminal" evidence="9">
    <location>
        <begin position="1"/>
        <end position="131"/>
    </location>
</feature>
<feature type="binding site" evidence="8">
    <location>
        <position position="258"/>
    </location>
    <ligand>
        <name>L-glutamine</name>
        <dbReference type="ChEBI" id="CHEBI:58359"/>
    </ligand>
</feature>
<dbReference type="GO" id="GO:0006526">
    <property type="term" value="P:L-arginine biosynthetic process"/>
    <property type="evidence" value="ECO:0007669"/>
    <property type="project" value="UniProtKB-UniRule"/>
</dbReference>
<feature type="binding site" evidence="8">
    <location>
        <position position="230"/>
    </location>
    <ligand>
        <name>L-glutamine</name>
        <dbReference type="ChEBI" id="CHEBI:58359"/>
    </ligand>
</feature>
<dbReference type="HAMAP" id="MF_01209">
    <property type="entry name" value="CPSase_S_chain"/>
    <property type="match status" value="1"/>
</dbReference>
<dbReference type="InterPro" id="IPR035686">
    <property type="entry name" value="CPSase_GATase1"/>
</dbReference>
<dbReference type="PRINTS" id="PR00096">
    <property type="entry name" value="GATASE"/>
</dbReference>
<dbReference type="CDD" id="cd01744">
    <property type="entry name" value="GATase1_CPSase"/>
    <property type="match status" value="1"/>
</dbReference>
<reference evidence="10 11" key="1">
    <citation type="submission" date="2016-02" db="EMBL/GenBank/DDBJ databases">
        <title>Draft Genome for Tepidibacillus decaturensis nov. sp. Strain Z9, an Anaerobic, Moderately Thermophilic and Heterotrophic Bacterium from Deep Subsurface of the Illinois Basin, USA.</title>
        <authorList>
            <person name="Dong Y."/>
            <person name="Chang J.Y."/>
            <person name="Sanford R."/>
            <person name="Fouke B.W."/>
        </authorList>
    </citation>
    <scope>NUCLEOTIDE SEQUENCE [LARGE SCALE GENOMIC DNA]</scope>
    <source>
        <strain evidence="10 11">Z9</strain>
    </source>
</reference>
<comment type="pathway">
    <text evidence="8">Pyrimidine metabolism; UMP biosynthesis via de novo pathway; (S)-dihydroorotate from bicarbonate: step 1/3.</text>
</comment>
<comment type="catalytic activity">
    <reaction evidence="8">
        <text>L-glutamine + H2O = L-glutamate + NH4(+)</text>
        <dbReference type="Rhea" id="RHEA:15889"/>
        <dbReference type="ChEBI" id="CHEBI:15377"/>
        <dbReference type="ChEBI" id="CHEBI:28938"/>
        <dbReference type="ChEBI" id="CHEBI:29985"/>
        <dbReference type="ChEBI" id="CHEBI:58359"/>
    </reaction>
</comment>
<dbReference type="Gene3D" id="3.50.30.20">
    <property type="entry name" value="Carbamoyl-phosphate synthase small subunit, N-terminal domain"/>
    <property type="match status" value="1"/>
</dbReference>
<keyword evidence="6 8" id="KW-0315">Glutamine amidotransferase</keyword>
<dbReference type="STRING" id="1413211.U473_10735"/>
<evidence type="ECO:0000256" key="6">
    <source>
        <dbReference type="ARBA" id="ARBA00022962"/>
    </source>
</evidence>
<evidence type="ECO:0000256" key="3">
    <source>
        <dbReference type="ARBA" id="ARBA00022598"/>
    </source>
</evidence>
<dbReference type="PROSITE" id="PS51273">
    <property type="entry name" value="GATASE_TYPE_1"/>
    <property type="match status" value="1"/>
</dbReference>
<dbReference type="Proteomes" id="UP000070352">
    <property type="component" value="Unassembled WGS sequence"/>
</dbReference>
<keyword evidence="8" id="KW-0028">Amino-acid biosynthesis</keyword>
<evidence type="ECO:0000256" key="2">
    <source>
        <dbReference type="ARBA" id="ARBA00007800"/>
    </source>
</evidence>
<feature type="binding site" evidence="8">
    <location>
        <position position="232"/>
    </location>
    <ligand>
        <name>L-glutamine</name>
        <dbReference type="ChEBI" id="CHEBI:58359"/>
    </ligand>
</feature>
<dbReference type="GO" id="GO:0005524">
    <property type="term" value="F:ATP binding"/>
    <property type="evidence" value="ECO:0007669"/>
    <property type="project" value="UniProtKB-UniRule"/>
</dbReference>
<dbReference type="PRINTS" id="PR00097">
    <property type="entry name" value="ANTSNTHASEII"/>
</dbReference>
<keyword evidence="11" id="KW-1185">Reference proteome</keyword>
<dbReference type="UniPathway" id="UPA00068">
    <property type="reaction ID" value="UER00171"/>
</dbReference>
<dbReference type="SUPFAM" id="SSF52021">
    <property type="entry name" value="Carbamoyl phosphate synthetase, small subunit N-terminal domain"/>
    <property type="match status" value="1"/>
</dbReference>
<dbReference type="InterPro" id="IPR017926">
    <property type="entry name" value="GATASE"/>
</dbReference>
<organism evidence="10 11">
    <name type="scientific">Tepidibacillus decaturensis</name>
    <dbReference type="NCBI Taxonomy" id="1413211"/>
    <lineage>
        <taxon>Bacteria</taxon>
        <taxon>Bacillati</taxon>
        <taxon>Bacillota</taxon>
        <taxon>Bacilli</taxon>
        <taxon>Bacillales</taxon>
        <taxon>Bacillaceae</taxon>
        <taxon>Tepidibacillus</taxon>
    </lineage>
</organism>
<dbReference type="Pfam" id="PF00988">
    <property type="entry name" value="CPSase_sm_chain"/>
    <property type="match status" value="1"/>
</dbReference>
<keyword evidence="3 8" id="KW-0436">Ligase</keyword>
<feature type="binding site" evidence="8">
    <location>
        <position position="299"/>
    </location>
    <ligand>
        <name>L-glutamine</name>
        <dbReference type="ChEBI" id="CHEBI:58359"/>
    </ligand>
</feature>
<dbReference type="OrthoDB" id="9804328at2"/>
<keyword evidence="8" id="KW-0665">Pyrimidine biosynthesis</keyword>
<evidence type="ECO:0000256" key="4">
    <source>
        <dbReference type="ARBA" id="ARBA00022741"/>
    </source>
</evidence>
<keyword evidence="8" id="KW-0055">Arginine biosynthesis</keyword>
<sequence>MKGYLFLETGDWFEGEWFGAEVEQSGEVVFQTGMTGYQEVITDPSYAGQIVNFTYPLIGNYGINTIDDQSIRPQVAGVIVAELCKEPSHPQYNQTFEQVLAKYQIPGLSGIDTRELTKLIRKHGSLRGMISKTLDSSLLADWKRKLELQEQDDQQFSRINLLPLVDQVSTRIPLFYPNQGPHVVVIDYGAKFSIIDSLKSLGCSVTVVPYNYPVKEILKLNPDGILLSNGPGDPKELTPLLPEIKKLVTSFPTLGICLGHQLLALSFGADTEKLPFGHRGVNHPVINLETNQVWMTSQNHGYVVNDESLKKTDFVVTHQNVNDQSVEGMKHRFLPIQSVQFHPEAHPGPIEAFEIFKTFVQLCSVEKGVKQYAQIS</sequence>
<feature type="region of interest" description="CPSase" evidence="8">
    <location>
        <begin position="1"/>
        <end position="181"/>
    </location>
</feature>
<dbReference type="NCBIfam" id="TIGR01368">
    <property type="entry name" value="CPSaseIIsmall"/>
    <property type="match status" value="1"/>
</dbReference>
<feature type="binding site" evidence="8">
    <location>
        <position position="302"/>
    </location>
    <ligand>
        <name>L-glutamine</name>
        <dbReference type="ChEBI" id="CHEBI:58359"/>
    </ligand>
</feature>
<accession>A0A135L5Z7</accession>
<proteinExistence type="inferred from homology"/>
<dbReference type="InterPro" id="IPR036480">
    <property type="entry name" value="CarbP_synth_ssu_N_sf"/>
</dbReference>
<evidence type="ECO:0000256" key="1">
    <source>
        <dbReference type="ARBA" id="ARBA00005077"/>
    </source>
</evidence>
<comment type="function">
    <text evidence="8">Small subunit of the glutamine-dependent carbamoyl phosphate synthetase (CPSase). CPSase catalyzes the formation of carbamoyl phosphate from the ammonia moiety of glutamine, carbonate, and phosphate donated by ATP, constituting the first step of 2 biosynthetic pathways, one leading to arginine and/or urea and the other to pyrimidine nucleotides. The small subunit (glutamine amidotransferase) binds and cleaves glutamine to supply the large subunit with the substrate ammonia.</text>
</comment>
<dbReference type="GO" id="GO:0004088">
    <property type="term" value="F:carbamoyl-phosphate synthase (glutamine-hydrolyzing) activity"/>
    <property type="evidence" value="ECO:0007669"/>
    <property type="project" value="UniProtKB-UniRule"/>
</dbReference>
<evidence type="ECO:0000256" key="7">
    <source>
        <dbReference type="ARBA" id="ARBA00048816"/>
    </source>
</evidence>
<dbReference type="GO" id="GO:0006207">
    <property type="term" value="P:'de novo' pyrimidine nucleobase biosynthetic process"/>
    <property type="evidence" value="ECO:0007669"/>
    <property type="project" value="InterPro"/>
</dbReference>
<dbReference type="InterPro" id="IPR002474">
    <property type="entry name" value="CarbamoylP_synth_ssu_N"/>
</dbReference>
<comment type="caution">
    <text evidence="10">The sequence shown here is derived from an EMBL/GenBank/DDBJ whole genome shotgun (WGS) entry which is preliminary data.</text>
</comment>
<keyword evidence="5 8" id="KW-0067">ATP-binding</keyword>
<dbReference type="InterPro" id="IPR006274">
    <property type="entry name" value="CarbamoylP_synth_ssu"/>
</dbReference>
<dbReference type="Gene3D" id="3.40.50.880">
    <property type="match status" value="1"/>
</dbReference>
<dbReference type="Pfam" id="PF00117">
    <property type="entry name" value="GATase"/>
    <property type="match status" value="1"/>
</dbReference>
<comment type="pathway">
    <text evidence="1 8">Amino-acid biosynthesis; L-arginine biosynthesis; carbamoyl phosphate from bicarbonate: step 1/1.</text>
</comment>
<dbReference type="EC" id="6.3.5.5" evidence="8"/>